<dbReference type="SUPFAM" id="SSF103190">
    <property type="entry name" value="Sensory domain-like"/>
    <property type="match status" value="1"/>
</dbReference>
<keyword evidence="11" id="KW-0472">Membrane</keyword>
<dbReference type="PROSITE" id="PS50109">
    <property type="entry name" value="HIS_KIN"/>
    <property type="match status" value="1"/>
</dbReference>
<feature type="domain" description="Histidine kinase" evidence="12">
    <location>
        <begin position="390"/>
        <end position="648"/>
    </location>
</feature>
<dbReference type="Pfam" id="PF00672">
    <property type="entry name" value="HAMP"/>
    <property type="match status" value="1"/>
</dbReference>
<evidence type="ECO:0000256" key="11">
    <source>
        <dbReference type="SAM" id="Phobius"/>
    </source>
</evidence>
<dbReference type="SUPFAM" id="SSF47384">
    <property type="entry name" value="Homodimeric domain of signal transducing histidine kinase"/>
    <property type="match status" value="1"/>
</dbReference>
<dbReference type="InterPro" id="IPR005467">
    <property type="entry name" value="His_kinase_dom"/>
</dbReference>
<dbReference type="InterPro" id="IPR004358">
    <property type="entry name" value="Sig_transdc_His_kin-like_C"/>
</dbReference>
<evidence type="ECO:0000259" key="13">
    <source>
        <dbReference type="PROSITE" id="PS50885"/>
    </source>
</evidence>
<dbReference type="GO" id="GO:0005886">
    <property type="term" value="C:plasma membrane"/>
    <property type="evidence" value="ECO:0007669"/>
    <property type="project" value="UniProtKB-SubCell"/>
</dbReference>
<dbReference type="PRINTS" id="PR00344">
    <property type="entry name" value="BCTRLSENSOR"/>
</dbReference>
<dbReference type="PROSITE" id="PS50885">
    <property type="entry name" value="HAMP"/>
    <property type="match status" value="1"/>
</dbReference>
<evidence type="ECO:0000313" key="14">
    <source>
        <dbReference type="EMBL" id="OEJ75441.1"/>
    </source>
</evidence>
<feature type="domain" description="HAMP" evidence="13">
    <location>
        <begin position="300"/>
        <end position="352"/>
    </location>
</feature>
<sequence length="668" mass="74263">MTLRTRYSQFPVAVKLVSLPLIVFLSLWTVGAIGLGYFARNYLAQTAYKETSDLAVLLQQDLQQKEKLLSLKARWVSEERSVVNAVSTGDRALLLRTLLPIQSALELDLLKIVDTNGQSLLSSQQRSLNGVEFQDAIVNTTAQTGLEVSGILLADNTAPCSLVSFFSIKSATTILANLVVGIAIDDALLQQIRGNTSMHLVAFQGDRVTASTLMLKRDRSWSFPQADASPQRIEIAGETFLSKTVELPSFDGPTLQIAVLKSFEETEQAERKLWGVVAIFGLLGGILIVGVMLLGFRVTQALSRRIQSLTQATQALAQGDLTIRLQTDTQDEVGVLAQGFNTMAEQLTLRDRQLSQHMQQLESTLEELHRTQGQMVQSEKMSALGQMVAGVAHEINNPVNFIHGNLSYVERYLQDLLRIIHSYQHHYPHPSPSLQAELEEAELDFLVEDLQKILKSMKVGSDRIRNIVISLRNFSRLDEAEFKLADLHEGIDNTLMILQHRLKAQSDVPAIKVIKNYGQLPLVECYPGYLNQVFMNLLANAIDALEEAAQKKTREERDIQPGTIWISTQHTSDNWAKIMIADNGLGMSEAVRSRIFDPFFTTKPIGKGTGLGLPISYQIVNEKHNGKLECDSTAQKGTQFVIQIPIRQPNLNCPLVQIPNPQNGQLQH</sequence>
<comment type="caution">
    <text evidence="14">The sequence shown here is derived from an EMBL/GenBank/DDBJ whole genome shotgun (WGS) entry which is preliminary data.</text>
</comment>
<evidence type="ECO:0000259" key="12">
    <source>
        <dbReference type="PROSITE" id="PS50109"/>
    </source>
</evidence>
<dbReference type="EC" id="2.7.13.3" evidence="3"/>
<dbReference type="SMART" id="SM00388">
    <property type="entry name" value="HisKA"/>
    <property type="match status" value="1"/>
</dbReference>
<evidence type="ECO:0000256" key="2">
    <source>
        <dbReference type="ARBA" id="ARBA00004651"/>
    </source>
</evidence>
<keyword evidence="10" id="KW-0902">Two-component regulatory system</keyword>
<dbReference type="CDD" id="cd00082">
    <property type="entry name" value="HisKA"/>
    <property type="match status" value="1"/>
</dbReference>
<dbReference type="Gene3D" id="3.30.565.10">
    <property type="entry name" value="Histidine kinase-like ATPase, C-terminal domain"/>
    <property type="match status" value="1"/>
</dbReference>
<dbReference type="InterPro" id="IPR036097">
    <property type="entry name" value="HisK_dim/P_sf"/>
</dbReference>
<dbReference type="Gene3D" id="1.10.287.130">
    <property type="match status" value="1"/>
</dbReference>
<dbReference type="STRING" id="1781255.BH720_09345"/>
<dbReference type="InterPro" id="IPR003594">
    <property type="entry name" value="HATPase_dom"/>
</dbReference>
<evidence type="ECO:0000256" key="1">
    <source>
        <dbReference type="ARBA" id="ARBA00000085"/>
    </source>
</evidence>
<evidence type="ECO:0000256" key="4">
    <source>
        <dbReference type="ARBA" id="ARBA00022475"/>
    </source>
</evidence>
<comment type="subcellular location">
    <subcellularLocation>
        <location evidence="2">Cell membrane</location>
        <topology evidence="2">Multi-pass membrane protein</topology>
    </subcellularLocation>
</comment>
<dbReference type="PANTHER" id="PTHR43065:SF50">
    <property type="entry name" value="HISTIDINE KINASE"/>
    <property type="match status" value="1"/>
</dbReference>
<feature type="transmembrane region" description="Helical" evidence="11">
    <location>
        <begin position="12"/>
        <end position="39"/>
    </location>
</feature>
<organism evidence="14">
    <name type="scientific">Desertifilum tharense IPPAS B-1220</name>
    <dbReference type="NCBI Taxonomy" id="1781255"/>
    <lineage>
        <taxon>Bacteria</taxon>
        <taxon>Bacillati</taxon>
        <taxon>Cyanobacteriota</taxon>
        <taxon>Cyanophyceae</taxon>
        <taxon>Desertifilales</taxon>
        <taxon>Desertifilaceae</taxon>
        <taxon>Desertifilum</taxon>
    </lineage>
</organism>
<dbReference type="SMART" id="SM00304">
    <property type="entry name" value="HAMP"/>
    <property type="match status" value="1"/>
</dbReference>
<dbReference type="OrthoDB" id="475249at2"/>
<evidence type="ECO:0000256" key="7">
    <source>
        <dbReference type="ARBA" id="ARBA00022692"/>
    </source>
</evidence>
<dbReference type="PANTHER" id="PTHR43065">
    <property type="entry name" value="SENSOR HISTIDINE KINASE"/>
    <property type="match status" value="1"/>
</dbReference>
<dbReference type="AlphaFoldDB" id="A0A1E5QLF4"/>
<dbReference type="InterPro" id="IPR003661">
    <property type="entry name" value="HisK_dim/P_dom"/>
</dbReference>
<proteinExistence type="predicted"/>
<dbReference type="EMBL" id="MJGC01000050">
    <property type="protein sequence ID" value="OEJ75441.1"/>
    <property type="molecule type" value="Genomic_DNA"/>
</dbReference>
<feature type="transmembrane region" description="Helical" evidence="11">
    <location>
        <begin position="273"/>
        <end position="296"/>
    </location>
</feature>
<evidence type="ECO:0000256" key="9">
    <source>
        <dbReference type="ARBA" id="ARBA00022989"/>
    </source>
</evidence>
<evidence type="ECO:0000256" key="8">
    <source>
        <dbReference type="ARBA" id="ARBA00022777"/>
    </source>
</evidence>
<dbReference type="RefSeq" id="WP_069966921.1">
    <property type="nucleotide sequence ID" value="NZ_CM124774.1"/>
</dbReference>
<name>A0A1E5QLF4_9CYAN</name>
<keyword evidence="9 11" id="KW-1133">Transmembrane helix</keyword>
<keyword evidence="5" id="KW-0597">Phosphoprotein</keyword>
<dbReference type="CDD" id="cd06225">
    <property type="entry name" value="HAMP"/>
    <property type="match status" value="1"/>
</dbReference>
<gene>
    <name evidence="14" type="ORF">BH720_09345</name>
</gene>
<dbReference type="Pfam" id="PF14827">
    <property type="entry name" value="dCache_3"/>
    <property type="match status" value="1"/>
</dbReference>
<dbReference type="InterPro" id="IPR036890">
    <property type="entry name" value="HATPase_C_sf"/>
</dbReference>
<dbReference type="Pfam" id="PF02518">
    <property type="entry name" value="HATPase_c"/>
    <property type="match status" value="1"/>
</dbReference>
<dbReference type="InterPro" id="IPR003660">
    <property type="entry name" value="HAMP_dom"/>
</dbReference>
<protein>
    <recommendedName>
        <fullName evidence="3">histidine kinase</fullName>
        <ecNumber evidence="3">2.7.13.3</ecNumber>
    </recommendedName>
</protein>
<keyword evidence="7 11" id="KW-0812">Transmembrane</keyword>
<evidence type="ECO:0000256" key="5">
    <source>
        <dbReference type="ARBA" id="ARBA00022553"/>
    </source>
</evidence>
<keyword evidence="4" id="KW-1003">Cell membrane</keyword>
<dbReference type="SMART" id="SM00387">
    <property type="entry name" value="HATPase_c"/>
    <property type="match status" value="1"/>
</dbReference>
<comment type="catalytic activity">
    <reaction evidence="1">
        <text>ATP + protein L-histidine = ADP + protein N-phospho-L-histidine.</text>
        <dbReference type="EC" id="2.7.13.3"/>
    </reaction>
</comment>
<keyword evidence="6" id="KW-0808">Transferase</keyword>
<evidence type="ECO:0000256" key="10">
    <source>
        <dbReference type="ARBA" id="ARBA00023012"/>
    </source>
</evidence>
<evidence type="ECO:0000256" key="6">
    <source>
        <dbReference type="ARBA" id="ARBA00022679"/>
    </source>
</evidence>
<reference evidence="14" key="1">
    <citation type="submission" date="2016-09" db="EMBL/GenBank/DDBJ databases">
        <title>Draft genome of thermotolerant cyanobacterium Desertifilum sp. strain IPPAS B-1220.</title>
        <authorList>
            <person name="Sinetova M.A."/>
            <person name="Bolakhan K."/>
            <person name="Zayadan B.K."/>
            <person name="Mironov K.S."/>
            <person name="Ustinova V."/>
            <person name="Kupriyanova E.V."/>
            <person name="Sidorov R.A."/>
            <person name="Skrypnik A.N."/>
            <person name="Gogoleva N.E."/>
            <person name="Gogolev Y.V."/>
            <person name="Los D.A."/>
        </authorList>
    </citation>
    <scope>NUCLEOTIDE SEQUENCE [LARGE SCALE GENOMIC DNA]</scope>
    <source>
        <strain evidence="14">IPPAS B-1220</strain>
    </source>
</reference>
<keyword evidence="8 14" id="KW-0418">Kinase</keyword>
<dbReference type="Gene3D" id="6.10.340.10">
    <property type="match status" value="1"/>
</dbReference>
<dbReference type="InterPro" id="IPR029151">
    <property type="entry name" value="Sensor-like_sf"/>
</dbReference>
<dbReference type="SUPFAM" id="SSF55874">
    <property type="entry name" value="ATPase domain of HSP90 chaperone/DNA topoisomerase II/histidine kinase"/>
    <property type="match status" value="1"/>
</dbReference>
<dbReference type="InterPro" id="IPR029150">
    <property type="entry name" value="dCache_3"/>
</dbReference>
<dbReference type="GO" id="GO:0000155">
    <property type="term" value="F:phosphorelay sensor kinase activity"/>
    <property type="evidence" value="ECO:0007669"/>
    <property type="project" value="InterPro"/>
</dbReference>
<accession>A0A1E5QLF4</accession>
<dbReference type="SUPFAM" id="SSF158472">
    <property type="entry name" value="HAMP domain-like"/>
    <property type="match status" value="1"/>
</dbReference>
<evidence type="ECO:0000256" key="3">
    <source>
        <dbReference type="ARBA" id="ARBA00012438"/>
    </source>
</evidence>